<accession>Q8GDY4</accession>
<keyword evidence="15" id="KW-0511">Multifunctional enzyme</keyword>
<dbReference type="InterPro" id="IPR015865">
    <property type="entry name" value="Riboflavin_kinase_bac/euk"/>
</dbReference>
<dbReference type="InterPro" id="IPR015864">
    <property type="entry name" value="FAD_synthase"/>
</dbReference>
<dbReference type="PANTHER" id="PTHR22749">
    <property type="entry name" value="RIBOFLAVIN KINASE/FMN ADENYLYLTRANSFERASE"/>
    <property type="match status" value="1"/>
</dbReference>
<dbReference type="Pfam" id="PF06574">
    <property type="entry name" value="FAD_syn"/>
    <property type="match status" value="1"/>
</dbReference>
<evidence type="ECO:0000256" key="6">
    <source>
        <dbReference type="ARBA" id="ARBA00018483"/>
    </source>
</evidence>
<evidence type="ECO:0000256" key="8">
    <source>
        <dbReference type="ARBA" id="ARBA00022643"/>
    </source>
</evidence>
<name>Q8GDY4_HELMO</name>
<dbReference type="Gene3D" id="2.40.30.30">
    <property type="entry name" value="Riboflavin kinase-like"/>
    <property type="match status" value="1"/>
</dbReference>
<feature type="non-terminal residue" evidence="19">
    <location>
        <position position="335"/>
    </location>
</feature>
<comment type="pathway">
    <text evidence="1">Cofactor biosynthesis; FAD biosynthesis; FAD from FMN: step 1/1.</text>
</comment>
<dbReference type="PIRSF" id="PIRSF004491">
    <property type="entry name" value="FAD_Synth"/>
    <property type="match status" value="1"/>
</dbReference>
<keyword evidence="13" id="KW-0274">FAD</keyword>
<evidence type="ECO:0000256" key="5">
    <source>
        <dbReference type="ARBA" id="ARBA00012393"/>
    </source>
</evidence>
<evidence type="ECO:0000256" key="17">
    <source>
        <dbReference type="ARBA" id="ARBA00049494"/>
    </source>
</evidence>
<evidence type="ECO:0000259" key="18">
    <source>
        <dbReference type="SMART" id="SM00904"/>
    </source>
</evidence>
<keyword evidence="8" id="KW-0288">FMN</keyword>
<evidence type="ECO:0000256" key="11">
    <source>
        <dbReference type="ARBA" id="ARBA00022741"/>
    </source>
</evidence>
<dbReference type="RefSeq" id="WP_328597390.1">
    <property type="nucleotide sequence ID" value="NZ_WNKU01000026.1"/>
</dbReference>
<dbReference type="UniPathway" id="UPA00277">
    <property type="reaction ID" value="UER00407"/>
</dbReference>
<feature type="domain" description="Riboflavin kinase" evidence="18">
    <location>
        <begin position="194"/>
        <end position="321"/>
    </location>
</feature>
<evidence type="ECO:0000256" key="10">
    <source>
        <dbReference type="ARBA" id="ARBA00022695"/>
    </source>
</evidence>
<dbReference type="SUPFAM" id="SSF82114">
    <property type="entry name" value="Riboflavin kinase-like"/>
    <property type="match status" value="1"/>
</dbReference>
<dbReference type="GO" id="GO:0003919">
    <property type="term" value="F:FMN adenylyltransferase activity"/>
    <property type="evidence" value="ECO:0007669"/>
    <property type="project" value="UniProtKB-EC"/>
</dbReference>
<reference evidence="19" key="2">
    <citation type="submission" date="2002-08" db="EMBL/GenBank/DDBJ databases">
        <authorList>
            <person name="Liolios K.G."/>
            <person name="Chu L."/>
            <person name="Ostrovskaya O."/>
            <person name="Mendybaeva N."/>
            <person name="Koukharenko V."/>
            <person name="Gerdes S."/>
            <person name="Kyrpides N."/>
            <person name="Overbeek R."/>
        </authorList>
    </citation>
    <scope>NUCLEOTIDE SEQUENCE</scope>
</reference>
<dbReference type="Pfam" id="PF01687">
    <property type="entry name" value="Flavokinase"/>
    <property type="match status" value="1"/>
</dbReference>
<comment type="catalytic activity">
    <reaction evidence="17">
        <text>FMN + ATP + H(+) = FAD + diphosphate</text>
        <dbReference type="Rhea" id="RHEA:17237"/>
        <dbReference type="ChEBI" id="CHEBI:15378"/>
        <dbReference type="ChEBI" id="CHEBI:30616"/>
        <dbReference type="ChEBI" id="CHEBI:33019"/>
        <dbReference type="ChEBI" id="CHEBI:57692"/>
        <dbReference type="ChEBI" id="CHEBI:58210"/>
        <dbReference type="EC" id="2.7.7.2"/>
    </reaction>
</comment>
<dbReference type="InterPro" id="IPR023465">
    <property type="entry name" value="Riboflavin_kinase_dom_sf"/>
</dbReference>
<dbReference type="EC" id="2.7.1.26" evidence="4"/>
<dbReference type="GO" id="GO:0006747">
    <property type="term" value="P:FAD biosynthetic process"/>
    <property type="evidence" value="ECO:0007669"/>
    <property type="project" value="UniProtKB-UniPathway"/>
</dbReference>
<protein>
    <recommendedName>
        <fullName evidence="6">Bifunctional riboflavin kinase/FMN adenylyltransferase</fullName>
        <ecNumber evidence="4">2.7.1.26</ecNumber>
        <ecNumber evidence="5">2.7.7.2</ecNumber>
    </recommendedName>
</protein>
<dbReference type="InterPro" id="IPR023468">
    <property type="entry name" value="Riboflavin_kinase"/>
</dbReference>
<evidence type="ECO:0000256" key="14">
    <source>
        <dbReference type="ARBA" id="ARBA00022840"/>
    </source>
</evidence>
<evidence type="ECO:0000256" key="3">
    <source>
        <dbReference type="ARBA" id="ARBA00010214"/>
    </source>
</evidence>
<dbReference type="Gene3D" id="3.40.50.620">
    <property type="entry name" value="HUPs"/>
    <property type="match status" value="1"/>
</dbReference>
<dbReference type="NCBIfam" id="NF004160">
    <property type="entry name" value="PRK05627.1-3"/>
    <property type="match status" value="1"/>
</dbReference>
<evidence type="ECO:0000256" key="2">
    <source>
        <dbReference type="ARBA" id="ARBA00005201"/>
    </source>
</evidence>
<dbReference type="NCBIfam" id="TIGR00083">
    <property type="entry name" value="ribF"/>
    <property type="match status" value="1"/>
</dbReference>
<keyword evidence="9 19" id="KW-0808">Transferase</keyword>
<dbReference type="GO" id="GO:0005524">
    <property type="term" value="F:ATP binding"/>
    <property type="evidence" value="ECO:0007669"/>
    <property type="project" value="UniProtKB-KW"/>
</dbReference>
<evidence type="ECO:0000256" key="9">
    <source>
        <dbReference type="ARBA" id="ARBA00022679"/>
    </source>
</evidence>
<evidence type="ECO:0000256" key="7">
    <source>
        <dbReference type="ARBA" id="ARBA00022630"/>
    </source>
</evidence>
<reference evidence="19" key="1">
    <citation type="journal article" date="2002" name="Science">
        <title>Whole-genome analysis of photosynthetic prokaryotes.</title>
        <authorList>
            <person name="Raymond J."/>
            <person name="Zhaxybayeva O."/>
            <person name="Gogarten J.P."/>
            <person name="Gerdes S.Y."/>
            <person name="Blankenship R.E."/>
        </authorList>
    </citation>
    <scope>NUCLEOTIDE SEQUENCE</scope>
</reference>
<keyword evidence="10" id="KW-0548">Nucleotidyltransferase</keyword>
<dbReference type="CDD" id="cd02064">
    <property type="entry name" value="FAD_synthetase_N"/>
    <property type="match status" value="1"/>
</dbReference>
<evidence type="ECO:0000256" key="13">
    <source>
        <dbReference type="ARBA" id="ARBA00022827"/>
    </source>
</evidence>
<evidence type="ECO:0000256" key="16">
    <source>
        <dbReference type="ARBA" id="ARBA00047880"/>
    </source>
</evidence>
<dbReference type="SUPFAM" id="SSF52374">
    <property type="entry name" value="Nucleotidylyl transferase"/>
    <property type="match status" value="1"/>
</dbReference>
<keyword evidence="7" id="KW-0285">Flavoprotein</keyword>
<dbReference type="NCBIfam" id="NF004162">
    <property type="entry name" value="PRK05627.1-5"/>
    <property type="match status" value="1"/>
</dbReference>
<dbReference type="UniPathway" id="UPA00276">
    <property type="reaction ID" value="UER00406"/>
</dbReference>
<evidence type="ECO:0000256" key="4">
    <source>
        <dbReference type="ARBA" id="ARBA00012105"/>
    </source>
</evidence>
<dbReference type="GO" id="GO:0008531">
    <property type="term" value="F:riboflavin kinase activity"/>
    <property type="evidence" value="ECO:0007669"/>
    <property type="project" value="UniProtKB-EC"/>
</dbReference>
<dbReference type="GO" id="GO:0009231">
    <property type="term" value="P:riboflavin biosynthetic process"/>
    <property type="evidence" value="ECO:0007669"/>
    <property type="project" value="InterPro"/>
</dbReference>
<organism evidence="19">
    <name type="scientific">Heliobacterium mobile</name>
    <name type="common">Heliobacillus mobilis</name>
    <dbReference type="NCBI Taxonomy" id="28064"/>
    <lineage>
        <taxon>Bacteria</taxon>
        <taxon>Bacillati</taxon>
        <taxon>Bacillota</taxon>
        <taxon>Clostridia</taxon>
        <taxon>Eubacteriales</taxon>
        <taxon>Heliobacteriaceae</taxon>
        <taxon>Heliobacterium</taxon>
    </lineage>
</organism>
<dbReference type="EMBL" id="AY142838">
    <property type="protein sequence ID" value="AAN87442.1"/>
    <property type="molecule type" value="Genomic_DNA"/>
</dbReference>
<dbReference type="SMART" id="SM00904">
    <property type="entry name" value="Flavokinase"/>
    <property type="match status" value="1"/>
</dbReference>
<comment type="similarity">
    <text evidence="3">Belongs to the RibF family.</text>
</comment>
<evidence type="ECO:0000256" key="1">
    <source>
        <dbReference type="ARBA" id="ARBA00004726"/>
    </source>
</evidence>
<dbReference type="InterPro" id="IPR014729">
    <property type="entry name" value="Rossmann-like_a/b/a_fold"/>
</dbReference>
<comment type="pathway">
    <text evidence="2">Cofactor biosynthesis; FMN biosynthesis; FMN from riboflavin (ATP route): step 1/1.</text>
</comment>
<dbReference type="EC" id="2.7.7.2" evidence="5"/>
<dbReference type="PANTHER" id="PTHR22749:SF6">
    <property type="entry name" value="RIBOFLAVIN KINASE"/>
    <property type="match status" value="1"/>
</dbReference>
<comment type="catalytic activity">
    <reaction evidence="16">
        <text>riboflavin + ATP = FMN + ADP + H(+)</text>
        <dbReference type="Rhea" id="RHEA:14357"/>
        <dbReference type="ChEBI" id="CHEBI:15378"/>
        <dbReference type="ChEBI" id="CHEBI:30616"/>
        <dbReference type="ChEBI" id="CHEBI:57986"/>
        <dbReference type="ChEBI" id="CHEBI:58210"/>
        <dbReference type="ChEBI" id="CHEBI:456216"/>
        <dbReference type="EC" id="2.7.1.26"/>
    </reaction>
</comment>
<keyword evidence="12 19" id="KW-0418">Kinase</keyword>
<keyword evidence="14" id="KW-0067">ATP-binding</keyword>
<dbReference type="FunFam" id="3.40.50.620:FF:000021">
    <property type="entry name" value="Riboflavin biosynthesis protein"/>
    <property type="match status" value="1"/>
</dbReference>
<evidence type="ECO:0000256" key="15">
    <source>
        <dbReference type="ARBA" id="ARBA00023268"/>
    </source>
</evidence>
<evidence type="ECO:0000313" key="19">
    <source>
        <dbReference type="EMBL" id="AAN87442.1"/>
    </source>
</evidence>
<proteinExistence type="inferred from homology"/>
<sequence>MERKHIEVGMTMRTIIYDGPLDKGYKAVHVALGNFDGVHLGHQKLISEMVKKARARQGTAVVATFHPHPLQVTRPQSAPKIITPPDVKAALMGRLGVDIVLMLPFDAELASLSPEEFTQKILIEDLRAQSVTVGFNYSFGRGGKGTPQLLWELGQQKGFRVKVIDAVTVSGEPVSSTLIRSSLEAGRIERAAEFLGYRPILQGIVVPGDQRGRSIGFPTANLQVAAEQFLPARGVYAAWARVGQKEAESMAVLNIGVKPTFGSGLAETIEAHLIDFEGDLYGQPLSLSLLSHLRPEMRFQSAEQLVEQIHRDVQAVRHYFHEQREHIFPHQIIEI</sequence>
<evidence type="ECO:0000256" key="12">
    <source>
        <dbReference type="ARBA" id="ARBA00022777"/>
    </source>
</evidence>
<keyword evidence="11" id="KW-0547">Nucleotide-binding</keyword>
<dbReference type="AlphaFoldDB" id="Q8GDY4"/>
<dbReference type="GO" id="GO:0009398">
    <property type="term" value="P:FMN biosynthetic process"/>
    <property type="evidence" value="ECO:0007669"/>
    <property type="project" value="UniProtKB-UniPathway"/>
</dbReference>
<dbReference type="InterPro" id="IPR002606">
    <property type="entry name" value="Riboflavin_kinase_bac"/>
</dbReference>